<dbReference type="PANTHER" id="PTHR31087:SF14">
    <property type="entry name" value="PROTEIN LURP-ONE-RELATED 17"/>
    <property type="match status" value="1"/>
</dbReference>
<organism evidence="2 3">
    <name type="scientific">Rubroshorea leprosula</name>
    <dbReference type="NCBI Taxonomy" id="152421"/>
    <lineage>
        <taxon>Eukaryota</taxon>
        <taxon>Viridiplantae</taxon>
        <taxon>Streptophyta</taxon>
        <taxon>Embryophyta</taxon>
        <taxon>Tracheophyta</taxon>
        <taxon>Spermatophyta</taxon>
        <taxon>Magnoliopsida</taxon>
        <taxon>eudicotyledons</taxon>
        <taxon>Gunneridae</taxon>
        <taxon>Pentapetalae</taxon>
        <taxon>rosids</taxon>
        <taxon>malvids</taxon>
        <taxon>Malvales</taxon>
        <taxon>Dipterocarpaceae</taxon>
        <taxon>Rubroshorea</taxon>
    </lineage>
</organism>
<evidence type="ECO:0008006" key="4">
    <source>
        <dbReference type="Google" id="ProtNLM"/>
    </source>
</evidence>
<evidence type="ECO:0000313" key="2">
    <source>
        <dbReference type="EMBL" id="GKU95184.1"/>
    </source>
</evidence>
<protein>
    <recommendedName>
        <fullName evidence="4">Protein LURP-one-related 17</fullName>
    </recommendedName>
</protein>
<dbReference type="Gene3D" id="2.40.160.200">
    <property type="entry name" value="LURP1-related"/>
    <property type="match status" value="1"/>
</dbReference>
<comment type="similarity">
    <text evidence="1">Belongs to the LOR family.</text>
</comment>
<dbReference type="SUPFAM" id="SSF54518">
    <property type="entry name" value="Tubby C-terminal domain-like"/>
    <property type="match status" value="1"/>
</dbReference>
<name>A0AAV5ID78_9ROSI</name>
<evidence type="ECO:0000256" key="1">
    <source>
        <dbReference type="ARBA" id="ARBA00005437"/>
    </source>
</evidence>
<dbReference type="EMBL" id="BPVZ01000009">
    <property type="protein sequence ID" value="GKU95184.1"/>
    <property type="molecule type" value="Genomic_DNA"/>
</dbReference>
<dbReference type="PANTHER" id="PTHR31087">
    <property type="match status" value="1"/>
</dbReference>
<comment type="caution">
    <text evidence="2">The sequence shown here is derived from an EMBL/GenBank/DDBJ whole genome shotgun (WGS) entry which is preliminary data.</text>
</comment>
<dbReference type="InterPro" id="IPR025659">
    <property type="entry name" value="Tubby-like_C"/>
</dbReference>
<keyword evidence="3" id="KW-1185">Reference proteome</keyword>
<sequence length="223" mass="24796">MFFSKLFSRSVHDDHGQHQELLPAGVVRIQGTCKSLTVWRKSLIISCNGFTVIDSNGNLVYRVDNYVGHPKELILMDGSGKSIFTTRRCKKLRLTESWNVYEAEMGEGDQDAASESTRSSKKPVWCVKKGINIFRGNSNVLAYVYKGSSSNKKCAKYVIEGSYAQRSCKVVDEAKRVVAEVKRKDAMIGGISFGVEVFLLVVQSGFDPGFAMALLVLLDQMFS</sequence>
<dbReference type="InterPro" id="IPR007612">
    <property type="entry name" value="LOR"/>
</dbReference>
<gene>
    <name evidence="2" type="ORF">SLEP1_g8577</name>
</gene>
<proteinExistence type="inferred from homology"/>
<dbReference type="Proteomes" id="UP001054252">
    <property type="component" value="Unassembled WGS sequence"/>
</dbReference>
<evidence type="ECO:0000313" key="3">
    <source>
        <dbReference type="Proteomes" id="UP001054252"/>
    </source>
</evidence>
<dbReference type="InterPro" id="IPR038595">
    <property type="entry name" value="LOR_sf"/>
</dbReference>
<reference evidence="2 3" key="1">
    <citation type="journal article" date="2021" name="Commun. Biol.">
        <title>The genome of Shorea leprosula (Dipterocarpaceae) highlights the ecological relevance of drought in aseasonal tropical rainforests.</title>
        <authorList>
            <person name="Ng K.K.S."/>
            <person name="Kobayashi M.J."/>
            <person name="Fawcett J.A."/>
            <person name="Hatakeyama M."/>
            <person name="Paape T."/>
            <person name="Ng C.H."/>
            <person name="Ang C.C."/>
            <person name="Tnah L.H."/>
            <person name="Lee C.T."/>
            <person name="Nishiyama T."/>
            <person name="Sese J."/>
            <person name="O'Brien M.J."/>
            <person name="Copetti D."/>
            <person name="Mohd Noor M.I."/>
            <person name="Ong R.C."/>
            <person name="Putra M."/>
            <person name="Sireger I.Z."/>
            <person name="Indrioko S."/>
            <person name="Kosugi Y."/>
            <person name="Izuno A."/>
            <person name="Isagi Y."/>
            <person name="Lee S.L."/>
            <person name="Shimizu K.K."/>
        </authorList>
    </citation>
    <scope>NUCLEOTIDE SEQUENCE [LARGE SCALE GENOMIC DNA]</scope>
    <source>
        <strain evidence="2">214</strain>
    </source>
</reference>
<accession>A0AAV5ID78</accession>
<dbReference type="Pfam" id="PF04525">
    <property type="entry name" value="LOR"/>
    <property type="match status" value="1"/>
</dbReference>
<dbReference type="AlphaFoldDB" id="A0AAV5ID78"/>